<feature type="region of interest" description="Disordered" evidence="1">
    <location>
        <begin position="1"/>
        <end position="20"/>
    </location>
</feature>
<accession>A0A8T0J2G0</accession>
<comment type="caution">
    <text evidence="2">The sequence shown here is derived from an EMBL/GenBank/DDBJ whole genome shotgun (WGS) entry which is preliminary data.</text>
</comment>
<dbReference type="EMBL" id="CM026421">
    <property type="protein sequence ID" value="KAG0589412.1"/>
    <property type="molecule type" value="Genomic_DNA"/>
</dbReference>
<evidence type="ECO:0000313" key="2">
    <source>
        <dbReference type="EMBL" id="KAG0589412.1"/>
    </source>
</evidence>
<evidence type="ECO:0000256" key="1">
    <source>
        <dbReference type="SAM" id="MobiDB-lite"/>
    </source>
</evidence>
<organism evidence="2 3">
    <name type="scientific">Ceratodon purpureus</name>
    <name type="common">Fire moss</name>
    <name type="synonym">Dicranum purpureum</name>
    <dbReference type="NCBI Taxonomy" id="3225"/>
    <lineage>
        <taxon>Eukaryota</taxon>
        <taxon>Viridiplantae</taxon>
        <taxon>Streptophyta</taxon>
        <taxon>Embryophyta</taxon>
        <taxon>Bryophyta</taxon>
        <taxon>Bryophytina</taxon>
        <taxon>Bryopsida</taxon>
        <taxon>Dicranidae</taxon>
        <taxon>Pseudoditrichales</taxon>
        <taxon>Ditrichaceae</taxon>
        <taxon>Ceratodon</taxon>
    </lineage>
</organism>
<dbReference type="Proteomes" id="UP000822688">
    <property type="component" value="Chromosome 1"/>
</dbReference>
<proteinExistence type="predicted"/>
<name>A0A8T0J2G0_CERPU</name>
<keyword evidence="3" id="KW-1185">Reference proteome</keyword>
<evidence type="ECO:0000313" key="3">
    <source>
        <dbReference type="Proteomes" id="UP000822688"/>
    </source>
</evidence>
<protein>
    <submittedName>
        <fullName evidence="2">Uncharacterized protein</fullName>
    </submittedName>
</protein>
<reference evidence="2" key="1">
    <citation type="submission" date="2020-06" db="EMBL/GenBank/DDBJ databases">
        <title>WGS assembly of Ceratodon purpureus strain R40.</title>
        <authorList>
            <person name="Carey S.B."/>
            <person name="Jenkins J."/>
            <person name="Shu S."/>
            <person name="Lovell J.T."/>
            <person name="Sreedasyam A."/>
            <person name="Maumus F."/>
            <person name="Tiley G.P."/>
            <person name="Fernandez-Pozo N."/>
            <person name="Barry K."/>
            <person name="Chen C."/>
            <person name="Wang M."/>
            <person name="Lipzen A."/>
            <person name="Daum C."/>
            <person name="Saski C.A."/>
            <person name="Payton A.C."/>
            <person name="Mcbreen J.C."/>
            <person name="Conrad R.E."/>
            <person name="Kollar L.M."/>
            <person name="Olsson S."/>
            <person name="Huttunen S."/>
            <person name="Landis J.B."/>
            <person name="Wickett N.J."/>
            <person name="Johnson M.G."/>
            <person name="Rensing S.A."/>
            <person name="Grimwood J."/>
            <person name="Schmutz J."/>
            <person name="Mcdaniel S.F."/>
        </authorList>
    </citation>
    <scope>NUCLEOTIDE SEQUENCE</scope>
    <source>
        <strain evidence="2">R40</strain>
    </source>
</reference>
<sequence length="120" mass="13851">MEMQNGKQKEITSAGDDNDDLTYQCTTHGIPYRTVTIRNPHAINAWNLTAIRHRHTSRRRSWLWRSYSSRSGSPTSVSFLPCDCAYTFSSSPPLSCRLHRWRESRTANLLQACNQPLRKP</sequence>
<dbReference type="AlphaFoldDB" id="A0A8T0J2G0"/>
<gene>
    <name evidence="2" type="ORF">KC19_1G019300</name>
</gene>